<dbReference type="InterPro" id="IPR000073">
    <property type="entry name" value="AB_hydrolase_1"/>
</dbReference>
<dbReference type="Proteomes" id="UP001595696">
    <property type="component" value="Unassembled WGS sequence"/>
</dbReference>
<dbReference type="PRINTS" id="PR00111">
    <property type="entry name" value="ABHYDROLASE"/>
</dbReference>
<name>A0ABV8DRA4_9NOCA</name>
<dbReference type="Gene3D" id="3.40.50.1820">
    <property type="entry name" value="alpha/beta hydrolase"/>
    <property type="match status" value="1"/>
</dbReference>
<dbReference type="GO" id="GO:0016787">
    <property type="term" value="F:hydrolase activity"/>
    <property type="evidence" value="ECO:0007669"/>
    <property type="project" value="UniProtKB-KW"/>
</dbReference>
<dbReference type="RefSeq" id="WP_378612010.1">
    <property type="nucleotide sequence ID" value="NZ_JBHSAX010000009.1"/>
</dbReference>
<organism evidence="2 3">
    <name type="scientific">Nocardia jiangsuensis</name>
    <dbReference type="NCBI Taxonomy" id="1691563"/>
    <lineage>
        <taxon>Bacteria</taxon>
        <taxon>Bacillati</taxon>
        <taxon>Actinomycetota</taxon>
        <taxon>Actinomycetes</taxon>
        <taxon>Mycobacteriales</taxon>
        <taxon>Nocardiaceae</taxon>
        <taxon>Nocardia</taxon>
    </lineage>
</organism>
<dbReference type="PANTHER" id="PTHR46438">
    <property type="entry name" value="ALPHA/BETA-HYDROLASES SUPERFAMILY PROTEIN"/>
    <property type="match status" value="1"/>
</dbReference>
<dbReference type="InterPro" id="IPR029058">
    <property type="entry name" value="AB_hydrolase_fold"/>
</dbReference>
<evidence type="ECO:0000259" key="1">
    <source>
        <dbReference type="Pfam" id="PF12697"/>
    </source>
</evidence>
<accession>A0ABV8DRA4</accession>
<feature type="domain" description="AB hydrolase-1" evidence="1">
    <location>
        <begin position="26"/>
        <end position="264"/>
    </location>
</feature>
<evidence type="ECO:0000313" key="2">
    <source>
        <dbReference type="EMBL" id="MFC3962245.1"/>
    </source>
</evidence>
<proteinExistence type="predicted"/>
<dbReference type="SUPFAM" id="SSF53474">
    <property type="entry name" value="alpha/beta-Hydrolases"/>
    <property type="match status" value="1"/>
</dbReference>
<protein>
    <submittedName>
        <fullName evidence="2">Alpha/beta fold hydrolase</fullName>
    </submittedName>
</protein>
<dbReference type="InterPro" id="IPR000639">
    <property type="entry name" value="Epox_hydrolase-like"/>
</dbReference>
<keyword evidence="3" id="KW-1185">Reference proteome</keyword>
<dbReference type="EMBL" id="JBHSAX010000009">
    <property type="protein sequence ID" value="MFC3962245.1"/>
    <property type="molecule type" value="Genomic_DNA"/>
</dbReference>
<sequence>MIAERRTLLVDGARTSYLEAGAGEPVVLLHGGEFGAGAEVGWEFTVNALARRYRVLAPDMLGFGDSAKVVDFTDGRGLRIRHIARFLALLGIESAHFVGNSMGAINLLADATSERPKLPLRSLVAICGGGEIQRNEHMAALYDYDGSLPGMRRIVTALFHGGSWPADEGYVRRRYESSIAPGAWEALAAARFRRPGLEPPAAPSTERAYHRIGVPVLVIEGGEDKLLPPGWAAEIAALLPDGRSAVVPGAGHCPQIERPEIVNALLLDFLANCAKTDSRKEISA</sequence>
<dbReference type="Pfam" id="PF12697">
    <property type="entry name" value="Abhydrolase_6"/>
    <property type="match status" value="1"/>
</dbReference>
<reference evidence="3" key="1">
    <citation type="journal article" date="2019" name="Int. J. Syst. Evol. Microbiol.">
        <title>The Global Catalogue of Microorganisms (GCM) 10K type strain sequencing project: providing services to taxonomists for standard genome sequencing and annotation.</title>
        <authorList>
            <consortium name="The Broad Institute Genomics Platform"/>
            <consortium name="The Broad Institute Genome Sequencing Center for Infectious Disease"/>
            <person name="Wu L."/>
            <person name="Ma J."/>
        </authorList>
    </citation>
    <scope>NUCLEOTIDE SEQUENCE [LARGE SCALE GENOMIC DNA]</scope>
    <source>
        <strain evidence="3">CGMCC 4.7330</strain>
    </source>
</reference>
<evidence type="ECO:0000313" key="3">
    <source>
        <dbReference type="Proteomes" id="UP001595696"/>
    </source>
</evidence>
<gene>
    <name evidence="2" type="ORF">ACFO0B_09640</name>
</gene>
<comment type="caution">
    <text evidence="2">The sequence shown here is derived from an EMBL/GenBank/DDBJ whole genome shotgun (WGS) entry which is preliminary data.</text>
</comment>
<dbReference type="PRINTS" id="PR00412">
    <property type="entry name" value="EPOXHYDRLASE"/>
</dbReference>
<keyword evidence="2" id="KW-0378">Hydrolase</keyword>